<dbReference type="InterPro" id="IPR003825">
    <property type="entry name" value="Colicin-V_CvpA"/>
</dbReference>
<evidence type="ECO:0000313" key="7">
    <source>
        <dbReference type="Proteomes" id="UP000008922"/>
    </source>
</evidence>
<evidence type="ECO:0000256" key="5">
    <source>
        <dbReference type="SAM" id="Phobius"/>
    </source>
</evidence>
<dbReference type="AlphaFoldDB" id="E8MYM9"/>
<dbReference type="GO" id="GO:0009403">
    <property type="term" value="P:toxin biosynthetic process"/>
    <property type="evidence" value="ECO:0007669"/>
    <property type="project" value="InterPro"/>
</dbReference>
<evidence type="ECO:0000313" key="6">
    <source>
        <dbReference type="EMBL" id="BAJ64365.1"/>
    </source>
</evidence>
<comment type="subcellular location">
    <subcellularLocation>
        <location evidence="1">Membrane</location>
        <topology evidence="1">Multi-pass membrane protein</topology>
    </subcellularLocation>
</comment>
<organism evidence="6 7">
    <name type="scientific">Anaerolinea thermophila (strain DSM 14523 / JCM 11388 / NBRC 100420 / UNI-1)</name>
    <dbReference type="NCBI Taxonomy" id="926569"/>
    <lineage>
        <taxon>Bacteria</taxon>
        <taxon>Bacillati</taxon>
        <taxon>Chloroflexota</taxon>
        <taxon>Anaerolineae</taxon>
        <taxon>Anaerolineales</taxon>
        <taxon>Anaerolineaceae</taxon>
        <taxon>Anaerolinea</taxon>
    </lineage>
</organism>
<evidence type="ECO:0000256" key="2">
    <source>
        <dbReference type="ARBA" id="ARBA00022692"/>
    </source>
</evidence>
<dbReference type="STRING" id="926569.ANT_23390"/>
<feature type="transmembrane region" description="Helical" evidence="5">
    <location>
        <begin position="6"/>
        <end position="25"/>
    </location>
</feature>
<keyword evidence="2 5" id="KW-0812">Transmembrane</keyword>
<dbReference type="Pfam" id="PF02674">
    <property type="entry name" value="Colicin_V"/>
    <property type="match status" value="1"/>
</dbReference>
<name>E8MYM9_ANATU</name>
<sequence length="180" mass="20419">MVSLNALFWLFVILFAIIGAMRGWAKELLVTFSAILAFFIVTVLETYVPFVKDTLRNNPDTLFWLRIIVLILAVFFGYQSPNIQKFAAGGRFAREKLQDYLLGFLLGAINAYLFVGTIWWYMDQAGYKPLLPYITPPDPNTEVGRAALDLLEQMPPVWLKPPGLFFAVALAFAFVLIVFL</sequence>
<dbReference type="GO" id="GO:0016020">
    <property type="term" value="C:membrane"/>
    <property type="evidence" value="ECO:0007669"/>
    <property type="project" value="UniProtKB-SubCell"/>
</dbReference>
<evidence type="ECO:0000256" key="4">
    <source>
        <dbReference type="ARBA" id="ARBA00023136"/>
    </source>
</evidence>
<gene>
    <name evidence="6" type="ordered locus">ANT_23390</name>
</gene>
<dbReference type="InParanoid" id="E8MYM9"/>
<feature type="transmembrane region" description="Helical" evidence="5">
    <location>
        <begin position="158"/>
        <end position="179"/>
    </location>
</feature>
<keyword evidence="7" id="KW-1185">Reference proteome</keyword>
<dbReference type="OrthoDB" id="162510at2"/>
<protein>
    <submittedName>
        <fullName evidence="6">Hypothetical membrane protein</fullName>
    </submittedName>
</protein>
<proteinExistence type="predicted"/>
<dbReference type="HOGENOM" id="CLU_1515167_0_0_0"/>
<dbReference type="KEGG" id="atm:ANT_23390"/>
<dbReference type="EMBL" id="AP012029">
    <property type="protein sequence ID" value="BAJ64365.1"/>
    <property type="molecule type" value="Genomic_DNA"/>
</dbReference>
<accession>E8MYM9</accession>
<keyword evidence="3 5" id="KW-1133">Transmembrane helix</keyword>
<keyword evidence="4 5" id="KW-0472">Membrane</keyword>
<evidence type="ECO:0000256" key="3">
    <source>
        <dbReference type="ARBA" id="ARBA00022989"/>
    </source>
</evidence>
<dbReference type="Proteomes" id="UP000008922">
    <property type="component" value="Chromosome"/>
</dbReference>
<evidence type="ECO:0000256" key="1">
    <source>
        <dbReference type="ARBA" id="ARBA00004141"/>
    </source>
</evidence>
<dbReference type="RefSeq" id="WP_013560731.1">
    <property type="nucleotide sequence ID" value="NC_014960.1"/>
</dbReference>
<feature type="transmembrane region" description="Helical" evidence="5">
    <location>
        <begin position="62"/>
        <end position="79"/>
    </location>
</feature>
<reference evidence="6 7" key="1">
    <citation type="submission" date="2010-12" db="EMBL/GenBank/DDBJ databases">
        <title>Whole genome sequence of Anaerolinea thermophila UNI-1.</title>
        <authorList>
            <person name="Narita-Yamada S."/>
            <person name="Kishi E."/>
            <person name="Watanabe Y."/>
            <person name="Takasaki K."/>
            <person name="Ankai A."/>
            <person name="Oguchi A."/>
            <person name="Fukui S."/>
            <person name="Takahashi M."/>
            <person name="Yashiro I."/>
            <person name="Hosoyama A."/>
            <person name="Sekiguchi Y."/>
            <person name="Hanada S."/>
            <person name="Fujita N."/>
        </authorList>
    </citation>
    <scope>NUCLEOTIDE SEQUENCE [LARGE SCALE GENOMIC DNA]</scope>
    <source>
        <strain evidence="7">DSM 14523 / JCM 11388 / NBRC 100420 / UNI-1</strain>
    </source>
</reference>
<feature type="transmembrane region" description="Helical" evidence="5">
    <location>
        <begin position="100"/>
        <end position="122"/>
    </location>
</feature>
<feature type="transmembrane region" description="Helical" evidence="5">
    <location>
        <begin position="32"/>
        <end position="50"/>
    </location>
</feature>